<dbReference type="OrthoDB" id="5061070at2759"/>
<dbReference type="InterPro" id="IPR045063">
    <property type="entry name" value="Dynamin_N"/>
</dbReference>
<dbReference type="PROSITE" id="PS51388">
    <property type="entry name" value="GED"/>
    <property type="match status" value="1"/>
</dbReference>
<dbReference type="InterPro" id="IPR022812">
    <property type="entry name" value="Dynamin"/>
</dbReference>
<evidence type="ECO:0000256" key="3">
    <source>
        <dbReference type="SAM" id="MobiDB-lite"/>
    </source>
</evidence>
<evidence type="ECO:0000256" key="2">
    <source>
        <dbReference type="ARBA" id="ARBA00023134"/>
    </source>
</evidence>
<dbReference type="InterPro" id="IPR001401">
    <property type="entry name" value="Dynamin_GTPase"/>
</dbReference>
<keyword evidence="1" id="KW-0547">Nucleotide-binding</keyword>
<feature type="compositionally biased region" description="Low complexity" evidence="3">
    <location>
        <begin position="1"/>
        <end position="15"/>
    </location>
</feature>
<dbReference type="SMART" id="SM00053">
    <property type="entry name" value="DYNc"/>
    <property type="match status" value="1"/>
</dbReference>
<evidence type="ECO:0000259" key="4">
    <source>
        <dbReference type="PROSITE" id="PS51388"/>
    </source>
</evidence>
<keyword evidence="2" id="KW-0342">GTP-binding</keyword>
<dbReference type="Proteomes" id="UP000717328">
    <property type="component" value="Unassembled WGS sequence"/>
</dbReference>
<evidence type="ECO:0000313" key="7">
    <source>
        <dbReference type="Proteomes" id="UP000717328"/>
    </source>
</evidence>
<dbReference type="GO" id="GO:0003924">
    <property type="term" value="F:GTPase activity"/>
    <property type="evidence" value="ECO:0007669"/>
    <property type="project" value="InterPro"/>
</dbReference>
<reference evidence="6" key="1">
    <citation type="submission" date="2021-02" db="EMBL/GenBank/DDBJ databases">
        <authorList>
            <person name="Nieuwenhuis M."/>
            <person name="Van De Peppel L.J.J."/>
        </authorList>
    </citation>
    <scope>NUCLEOTIDE SEQUENCE</scope>
    <source>
        <strain evidence="6">D49</strain>
    </source>
</reference>
<dbReference type="Pfam" id="PF02212">
    <property type="entry name" value="GED"/>
    <property type="match status" value="1"/>
</dbReference>
<gene>
    <name evidence="6" type="ORF">H0H81_002114</name>
</gene>
<dbReference type="GO" id="GO:0005874">
    <property type="term" value="C:microtubule"/>
    <property type="evidence" value="ECO:0007669"/>
    <property type="project" value="TreeGrafter"/>
</dbReference>
<dbReference type="Gene3D" id="3.40.50.300">
    <property type="entry name" value="P-loop containing nucleotide triphosphate hydrolases"/>
    <property type="match status" value="1"/>
</dbReference>
<dbReference type="InterPro" id="IPR027417">
    <property type="entry name" value="P-loop_NTPase"/>
</dbReference>
<dbReference type="GO" id="GO:0008017">
    <property type="term" value="F:microtubule binding"/>
    <property type="evidence" value="ECO:0007669"/>
    <property type="project" value="TreeGrafter"/>
</dbReference>
<dbReference type="Pfam" id="PF01031">
    <property type="entry name" value="Dynamin_M"/>
    <property type="match status" value="1"/>
</dbReference>
<dbReference type="Pfam" id="PF00350">
    <property type="entry name" value="Dynamin_N"/>
    <property type="match status" value="1"/>
</dbReference>
<dbReference type="AlphaFoldDB" id="A0A9P7K410"/>
<evidence type="ECO:0000313" key="6">
    <source>
        <dbReference type="EMBL" id="KAG5634396.1"/>
    </source>
</evidence>
<feature type="region of interest" description="Disordered" evidence="3">
    <location>
        <begin position="1"/>
        <end position="29"/>
    </location>
</feature>
<feature type="compositionally biased region" description="Acidic residues" evidence="3">
    <location>
        <begin position="448"/>
        <end position="463"/>
    </location>
</feature>
<sequence length="778" mass="87117">MSSDESNSSDDASTSGRDRDQGIGLSNPALSQSSRRMLDLINRLHATGVQVDIDLPQIAVIGSQSAGKSSLIESISGITLPRAAGTCTRSTEPWKCSVFLRILESGKMQSEKFGDVITDRSFVEERIKRAQWAILNPTVRNAKGVTHFLAGDDHGSSLELSFSKNYVSLQISGPDVADLSFCDLPGLIAGVGMGGDKNDIDLVKELVASYIKRPSCIILLTVACETDFQNQGAQEMAKTYDPQCKRTIGVLTKPDRIPTGEEPNWISLIRNEKEALDNGWYCVKQPSSAQINAGMTWAGARKSEDVFFASTPAWSELDSMYQKYLRTGNLVERLSIILSDLISKRLPEIQEEIERVIASTREALKNLPKPPSADPRNEIAELVYQFVRDVYKHVEGVPQKDGLLQTIRPAQEKFRRAVRSTAPDFQPYERRFRNTKTIGKAKFLEDEEGHEDFDVSDSESDSDSDSRFTPGVVYSVVPTGKEIYIDEVFRSANEARTRELPGNYPFVVQRNLIQSVVKEWRAPAQLLGQSVYRVLVERVMSLVHDTFGEFGQGQLEQRVKRVVLVQDHVSKCMDRTEERIDRLLNLEDLPFTLNTHYFCDYKEKFLIHYRSARERDRHSQLVQAIQAYSDSKNVVPPVSYGLNRGTPDQPTGVAKVLSGLAEIGVHGIKPEVLVKLMEPDGMEPALLIMADVRAYFQVAYKRFVDNVPLVIDYELMWGSERGVLQWLNTGLGINGPDGNRICQELAQESPTVAARRDDLTKKLARMQFAAQQLLQIGF</sequence>
<protein>
    <submittedName>
        <fullName evidence="6">Uncharacterized protein</fullName>
    </submittedName>
</protein>
<dbReference type="InterPro" id="IPR020850">
    <property type="entry name" value="GED_dom"/>
</dbReference>
<dbReference type="GO" id="GO:0005525">
    <property type="term" value="F:GTP binding"/>
    <property type="evidence" value="ECO:0007669"/>
    <property type="project" value="InterPro"/>
</dbReference>
<feature type="region of interest" description="Disordered" evidence="3">
    <location>
        <begin position="448"/>
        <end position="467"/>
    </location>
</feature>
<dbReference type="InterPro" id="IPR030381">
    <property type="entry name" value="G_DYNAMIN_dom"/>
</dbReference>
<dbReference type="CDD" id="cd08771">
    <property type="entry name" value="DLP_1"/>
    <property type="match status" value="1"/>
</dbReference>
<dbReference type="GO" id="GO:0016020">
    <property type="term" value="C:membrane"/>
    <property type="evidence" value="ECO:0007669"/>
    <property type="project" value="TreeGrafter"/>
</dbReference>
<proteinExistence type="predicted"/>
<dbReference type="InterPro" id="IPR003130">
    <property type="entry name" value="GED"/>
</dbReference>
<dbReference type="EMBL" id="JABCKI010006432">
    <property type="protein sequence ID" value="KAG5634396.1"/>
    <property type="molecule type" value="Genomic_DNA"/>
</dbReference>
<feature type="domain" description="GED" evidence="4">
    <location>
        <begin position="685"/>
        <end position="778"/>
    </location>
</feature>
<accession>A0A9P7K410</accession>
<dbReference type="PRINTS" id="PR00195">
    <property type="entry name" value="DYNAMIN"/>
</dbReference>
<dbReference type="Gene3D" id="1.20.120.1240">
    <property type="entry name" value="Dynamin, middle domain"/>
    <property type="match status" value="1"/>
</dbReference>
<evidence type="ECO:0000256" key="1">
    <source>
        <dbReference type="ARBA" id="ARBA00022741"/>
    </source>
</evidence>
<reference evidence="6" key="2">
    <citation type="submission" date="2021-10" db="EMBL/GenBank/DDBJ databases">
        <title>Phylogenomics reveals ancestral predisposition of the termite-cultivated fungus Termitomyces towards a domesticated lifestyle.</title>
        <authorList>
            <person name="Auxier B."/>
            <person name="Grum-Grzhimaylo A."/>
            <person name="Cardenas M.E."/>
            <person name="Lodge J.D."/>
            <person name="Laessoe T."/>
            <person name="Pedersen O."/>
            <person name="Smith M.E."/>
            <person name="Kuyper T.W."/>
            <person name="Franco-Molano E.A."/>
            <person name="Baroni T.J."/>
            <person name="Aanen D.K."/>
        </authorList>
    </citation>
    <scope>NUCLEOTIDE SEQUENCE</scope>
    <source>
        <strain evidence="6">D49</strain>
    </source>
</reference>
<dbReference type="SUPFAM" id="SSF52540">
    <property type="entry name" value="P-loop containing nucleoside triphosphate hydrolases"/>
    <property type="match status" value="1"/>
</dbReference>
<feature type="domain" description="Dynamin-type G" evidence="5">
    <location>
        <begin position="52"/>
        <end position="347"/>
    </location>
</feature>
<keyword evidence="7" id="KW-1185">Reference proteome</keyword>
<dbReference type="PANTHER" id="PTHR11566">
    <property type="entry name" value="DYNAMIN"/>
    <property type="match status" value="1"/>
</dbReference>
<dbReference type="InterPro" id="IPR000375">
    <property type="entry name" value="Dynamin_stalk"/>
</dbReference>
<comment type="caution">
    <text evidence="6">The sequence shown here is derived from an EMBL/GenBank/DDBJ whole genome shotgun (WGS) entry which is preliminary data.</text>
</comment>
<dbReference type="GO" id="GO:0005737">
    <property type="term" value="C:cytoplasm"/>
    <property type="evidence" value="ECO:0007669"/>
    <property type="project" value="TreeGrafter"/>
</dbReference>
<dbReference type="PROSITE" id="PS51718">
    <property type="entry name" value="G_DYNAMIN_2"/>
    <property type="match status" value="1"/>
</dbReference>
<evidence type="ECO:0000259" key="5">
    <source>
        <dbReference type="PROSITE" id="PS51718"/>
    </source>
</evidence>
<name>A0A9P7K410_9AGAR</name>
<organism evidence="6 7">
    <name type="scientific">Sphagnurus paluster</name>
    <dbReference type="NCBI Taxonomy" id="117069"/>
    <lineage>
        <taxon>Eukaryota</taxon>
        <taxon>Fungi</taxon>
        <taxon>Dikarya</taxon>
        <taxon>Basidiomycota</taxon>
        <taxon>Agaricomycotina</taxon>
        <taxon>Agaricomycetes</taxon>
        <taxon>Agaricomycetidae</taxon>
        <taxon>Agaricales</taxon>
        <taxon>Tricholomatineae</taxon>
        <taxon>Lyophyllaceae</taxon>
        <taxon>Sphagnurus</taxon>
    </lineage>
</organism>